<reference evidence="1 2" key="1">
    <citation type="submission" date="2018-08" db="EMBL/GenBank/DDBJ databases">
        <title>A genome reference for cultivated species of the human gut microbiota.</title>
        <authorList>
            <person name="Zou Y."/>
            <person name="Xue W."/>
            <person name="Luo G."/>
        </authorList>
    </citation>
    <scope>NUCLEOTIDE SEQUENCE [LARGE SCALE GENOMIC DNA]</scope>
    <source>
        <strain evidence="1 2">AM25-1</strain>
    </source>
</reference>
<organism evidence="1 2">
    <name type="scientific">Fusobacterium mortiferum</name>
    <dbReference type="NCBI Taxonomy" id="850"/>
    <lineage>
        <taxon>Bacteria</taxon>
        <taxon>Fusobacteriati</taxon>
        <taxon>Fusobacteriota</taxon>
        <taxon>Fusobacteriia</taxon>
        <taxon>Fusobacteriales</taxon>
        <taxon>Fusobacteriaceae</taxon>
        <taxon>Fusobacterium</taxon>
    </lineage>
</organism>
<accession>A0A414PLU0</accession>
<evidence type="ECO:0000313" key="1">
    <source>
        <dbReference type="EMBL" id="RHF69508.1"/>
    </source>
</evidence>
<gene>
    <name evidence="1" type="ORF">DW663_12900</name>
</gene>
<name>A0A414PLU0_FUSMR</name>
<evidence type="ECO:0000313" key="2">
    <source>
        <dbReference type="Proteomes" id="UP000284676"/>
    </source>
</evidence>
<proteinExistence type="predicted"/>
<dbReference type="EMBL" id="QRHL01000055">
    <property type="protein sequence ID" value="RHF69508.1"/>
    <property type="molecule type" value="Genomic_DNA"/>
</dbReference>
<protein>
    <submittedName>
        <fullName evidence="1">Transposase</fullName>
    </submittedName>
</protein>
<dbReference type="AlphaFoldDB" id="A0A414PLU0"/>
<feature type="non-terminal residue" evidence="1">
    <location>
        <position position="1"/>
    </location>
</feature>
<sequence>IDWKGLRLKILIDEENHYEKEALKSEIAYCRLIRKNIRGKLKYYTQIVFKGMPPRDIDKKTGEYRKRVGSGEVKVKIGKEYLVYEKDGESKEIELADKIYSLEVRRRELIEKINRRKREGLSTLSVRHRKLVEELKEVYRKQTDVRKYQHECLSNEILSLGDRVEIEELESVQEEIYSKGKERRVKITRSGKRGNRAPRMLVEILNRKVEYKNGK</sequence>
<comment type="caution">
    <text evidence="1">The sequence shown here is derived from an EMBL/GenBank/DDBJ whole genome shotgun (WGS) entry which is preliminary data.</text>
</comment>
<dbReference type="Proteomes" id="UP000284676">
    <property type="component" value="Unassembled WGS sequence"/>
</dbReference>